<keyword evidence="2" id="KW-1185">Reference proteome</keyword>
<dbReference type="RefSeq" id="WP_311629221.1">
    <property type="nucleotide sequence ID" value="NZ_JAVREN010000005.1"/>
</dbReference>
<name>A0ABU2L403_9ACTN</name>
<accession>A0ABU2L403</accession>
<gene>
    <name evidence="1" type="ORF">RM780_04845</name>
</gene>
<comment type="caution">
    <text evidence="1">The sequence shown here is derived from an EMBL/GenBank/DDBJ whole genome shotgun (WGS) entry which is preliminary data.</text>
</comment>
<reference evidence="2" key="1">
    <citation type="submission" date="2023-07" db="EMBL/GenBank/DDBJ databases">
        <title>30 novel species of actinomycetes from the DSMZ collection.</title>
        <authorList>
            <person name="Nouioui I."/>
        </authorList>
    </citation>
    <scope>NUCLEOTIDE SEQUENCE [LARGE SCALE GENOMIC DNA]</scope>
    <source>
        <strain evidence="2">DSM 44917</strain>
    </source>
</reference>
<organism evidence="1 2">
    <name type="scientific">Streptomyces boetiae</name>
    <dbReference type="NCBI Taxonomy" id="3075541"/>
    <lineage>
        <taxon>Bacteria</taxon>
        <taxon>Bacillati</taxon>
        <taxon>Actinomycetota</taxon>
        <taxon>Actinomycetes</taxon>
        <taxon>Kitasatosporales</taxon>
        <taxon>Streptomycetaceae</taxon>
        <taxon>Streptomyces</taxon>
    </lineage>
</organism>
<sequence>MSTQSLPVWLPTTDQGVQMLPAHRWWDAVRLPGFVGFRVLYRLRCVRGCGAVVQDQEADTLTWLVRVGAADGWEAINAEVLRMGVVPVPPARYCAGTFTGGASIRWLVPPAGACLTEPGPLRAALCLAHQETRRA</sequence>
<dbReference type="EMBL" id="JAVREN010000005">
    <property type="protein sequence ID" value="MDT0306290.1"/>
    <property type="molecule type" value="Genomic_DNA"/>
</dbReference>
<evidence type="ECO:0000313" key="2">
    <source>
        <dbReference type="Proteomes" id="UP001183388"/>
    </source>
</evidence>
<protein>
    <submittedName>
        <fullName evidence="1">Uncharacterized protein</fullName>
    </submittedName>
</protein>
<proteinExistence type="predicted"/>
<evidence type="ECO:0000313" key="1">
    <source>
        <dbReference type="EMBL" id="MDT0306290.1"/>
    </source>
</evidence>
<dbReference type="Proteomes" id="UP001183388">
    <property type="component" value="Unassembled WGS sequence"/>
</dbReference>